<name>A0A238JUM2_9RHOB</name>
<feature type="compositionally biased region" description="Low complexity" evidence="10">
    <location>
        <begin position="170"/>
        <end position="190"/>
    </location>
</feature>
<evidence type="ECO:0000256" key="11">
    <source>
        <dbReference type="SAM" id="Phobius"/>
    </source>
</evidence>
<evidence type="ECO:0000256" key="4">
    <source>
        <dbReference type="ARBA" id="ARBA00022692"/>
    </source>
</evidence>
<keyword evidence="8 9" id="KW-0472">Membrane</keyword>
<dbReference type="GO" id="GO:0033281">
    <property type="term" value="C:TAT protein transport complex"/>
    <property type="evidence" value="ECO:0007669"/>
    <property type="project" value="UniProtKB-UniRule"/>
</dbReference>
<dbReference type="GO" id="GO:0043953">
    <property type="term" value="P:protein transport by the Tat complex"/>
    <property type="evidence" value="ECO:0007669"/>
    <property type="project" value="UniProtKB-UniRule"/>
</dbReference>
<evidence type="ECO:0000256" key="8">
    <source>
        <dbReference type="ARBA" id="ARBA00023136"/>
    </source>
</evidence>
<evidence type="ECO:0000256" key="3">
    <source>
        <dbReference type="ARBA" id="ARBA00022475"/>
    </source>
</evidence>
<feature type="transmembrane region" description="Helical" evidence="11">
    <location>
        <begin position="6"/>
        <end position="25"/>
    </location>
</feature>
<dbReference type="PRINTS" id="PR01506">
    <property type="entry name" value="TATBPROTEIN"/>
</dbReference>
<feature type="compositionally biased region" description="Low complexity" evidence="10">
    <location>
        <begin position="137"/>
        <end position="151"/>
    </location>
</feature>
<keyword evidence="2 9" id="KW-0813">Transport</keyword>
<dbReference type="PANTHER" id="PTHR33162:SF1">
    <property type="entry name" value="SEC-INDEPENDENT PROTEIN TRANSLOCASE PROTEIN TATA, CHLOROPLASTIC"/>
    <property type="match status" value="1"/>
</dbReference>
<evidence type="ECO:0000256" key="9">
    <source>
        <dbReference type="HAMAP-Rule" id="MF_00237"/>
    </source>
</evidence>
<feature type="compositionally biased region" description="Basic and acidic residues" evidence="10">
    <location>
        <begin position="124"/>
        <end position="136"/>
    </location>
</feature>
<evidence type="ECO:0000256" key="6">
    <source>
        <dbReference type="ARBA" id="ARBA00022989"/>
    </source>
</evidence>
<evidence type="ECO:0000256" key="5">
    <source>
        <dbReference type="ARBA" id="ARBA00022927"/>
    </source>
</evidence>
<dbReference type="OrthoDB" id="7206969at2"/>
<evidence type="ECO:0000313" key="13">
    <source>
        <dbReference type="Proteomes" id="UP000202922"/>
    </source>
</evidence>
<dbReference type="Proteomes" id="UP000202922">
    <property type="component" value="Unassembled WGS sequence"/>
</dbReference>
<keyword evidence="13" id="KW-1185">Reference proteome</keyword>
<dbReference type="Gene3D" id="1.20.5.3310">
    <property type="match status" value="1"/>
</dbReference>
<dbReference type="PANTHER" id="PTHR33162">
    <property type="entry name" value="SEC-INDEPENDENT PROTEIN TRANSLOCASE PROTEIN TATA, CHLOROPLASTIC"/>
    <property type="match status" value="1"/>
</dbReference>
<keyword evidence="3 9" id="KW-1003">Cell membrane</keyword>
<dbReference type="RefSeq" id="WP_093966348.1">
    <property type="nucleotide sequence ID" value="NZ_FXYE01000001.1"/>
</dbReference>
<comment type="subunit">
    <text evidence="9">The Tat system comprises two distinct complexes: a TatABC complex, containing multiple copies of TatA, TatB and TatC subunits, and a separate TatA complex, containing only TatA subunits. Substrates initially bind to the TatABC complex, which probably triggers association of the separate TatA complex to form the active translocon.</text>
</comment>
<feature type="compositionally biased region" description="Basic residues" evidence="10">
    <location>
        <begin position="152"/>
        <end position="169"/>
    </location>
</feature>
<dbReference type="GO" id="GO:0008320">
    <property type="term" value="F:protein transmembrane transporter activity"/>
    <property type="evidence" value="ECO:0007669"/>
    <property type="project" value="UniProtKB-UniRule"/>
</dbReference>
<keyword evidence="6 9" id="KW-1133">Transmembrane helix</keyword>
<sequence>MFDLGWTELLVIGIVALIVVGPKDLPGMFRTLGRFTAKAKGMAREFQRAMDDAADEAGVKDVSKNLKDIANPRKMGLDAVKDATDGLTKWDPTTPSPAKGPATAALSEERAEAAKKIQQAAAKKASDRIAAEEAAKAAEAAAPAKAPAAKKATAKKPAAKKAPAKKAAAKKTASTPRASSKTASAKSDDA</sequence>
<accession>A0A238JUM2</accession>
<evidence type="ECO:0000256" key="7">
    <source>
        <dbReference type="ARBA" id="ARBA00023010"/>
    </source>
</evidence>
<organism evidence="12 13">
    <name type="scientific">Actibacterium lipolyticum</name>
    <dbReference type="NCBI Taxonomy" id="1524263"/>
    <lineage>
        <taxon>Bacteria</taxon>
        <taxon>Pseudomonadati</taxon>
        <taxon>Pseudomonadota</taxon>
        <taxon>Alphaproteobacteria</taxon>
        <taxon>Rhodobacterales</taxon>
        <taxon>Roseobacteraceae</taxon>
        <taxon>Actibacterium</taxon>
    </lineage>
</organism>
<keyword evidence="7 9" id="KW-0811">Translocation</keyword>
<dbReference type="InterPro" id="IPR003369">
    <property type="entry name" value="TatA/B/E"/>
</dbReference>
<dbReference type="Pfam" id="PF02416">
    <property type="entry name" value="TatA_B_E"/>
    <property type="match status" value="1"/>
</dbReference>
<evidence type="ECO:0000256" key="10">
    <source>
        <dbReference type="SAM" id="MobiDB-lite"/>
    </source>
</evidence>
<evidence type="ECO:0000313" key="12">
    <source>
        <dbReference type="EMBL" id="SMX34183.1"/>
    </source>
</evidence>
<dbReference type="NCBIfam" id="TIGR01410">
    <property type="entry name" value="tatB"/>
    <property type="match status" value="1"/>
</dbReference>
<keyword evidence="5 9" id="KW-0653">Protein transport</keyword>
<dbReference type="InterPro" id="IPR018448">
    <property type="entry name" value="TatB"/>
</dbReference>
<feature type="region of interest" description="Disordered" evidence="10">
    <location>
        <begin position="85"/>
        <end position="190"/>
    </location>
</feature>
<protein>
    <recommendedName>
        <fullName evidence="9">Sec-independent protein translocase protein TatB</fullName>
    </recommendedName>
</protein>
<proteinExistence type="inferred from homology"/>
<keyword evidence="4 9" id="KW-0812">Transmembrane</keyword>
<dbReference type="AlphaFoldDB" id="A0A238JUM2"/>
<dbReference type="EMBL" id="FXYE01000001">
    <property type="protein sequence ID" value="SMX34183.1"/>
    <property type="molecule type" value="Genomic_DNA"/>
</dbReference>
<gene>
    <name evidence="9 12" type="primary">tatB</name>
    <name evidence="12" type="ORF">COL8621_01206</name>
</gene>
<comment type="function">
    <text evidence="9">Part of the twin-arginine translocation (Tat) system that transports large folded proteins containing a characteristic twin-arginine motif in their signal peptide across membranes. Together with TatC, TatB is part of a receptor directly interacting with Tat signal peptides. TatB may form an oligomeric binding site that transiently accommodates folded Tat precursor proteins before their translocation.</text>
</comment>
<evidence type="ECO:0000256" key="2">
    <source>
        <dbReference type="ARBA" id="ARBA00022448"/>
    </source>
</evidence>
<evidence type="ECO:0000256" key="1">
    <source>
        <dbReference type="ARBA" id="ARBA00004167"/>
    </source>
</evidence>
<comment type="subcellular location">
    <subcellularLocation>
        <location evidence="9">Cell membrane</location>
        <topology evidence="9">Single-pass membrane protein</topology>
    </subcellularLocation>
    <subcellularLocation>
        <location evidence="1">Membrane</location>
        <topology evidence="1">Single-pass membrane protein</topology>
    </subcellularLocation>
</comment>
<comment type="similarity">
    <text evidence="9">Belongs to the TatB family.</text>
</comment>
<dbReference type="HAMAP" id="MF_00237">
    <property type="entry name" value="TatB"/>
    <property type="match status" value="1"/>
</dbReference>
<reference evidence="13" key="1">
    <citation type="submission" date="2017-05" db="EMBL/GenBank/DDBJ databases">
        <authorList>
            <person name="Rodrigo-Torres L."/>
            <person name="Arahal R. D."/>
            <person name="Lucena T."/>
        </authorList>
    </citation>
    <scope>NUCLEOTIDE SEQUENCE [LARGE SCALE GENOMIC DNA]</scope>
    <source>
        <strain evidence="13">CECT 8621</strain>
    </source>
</reference>